<reference evidence="3 5" key="2">
    <citation type="submission" date="2016-11" db="EMBL/GenBank/DDBJ databases">
        <title>Whole genomes of Flavobacteriaceae.</title>
        <authorList>
            <person name="Stine C."/>
            <person name="Li C."/>
            <person name="Tadesse D."/>
        </authorList>
    </citation>
    <scope>NUCLEOTIDE SEQUENCE [LARGE SCALE GENOMIC DNA]</scope>
    <source>
        <strain evidence="3 5">ATCC 29551</strain>
    </source>
</reference>
<dbReference type="AlphaFoldDB" id="A0A086A0G4"/>
<protein>
    <submittedName>
        <fullName evidence="2">Endoxylanase</fullName>
    </submittedName>
</protein>
<organism evidence="2 4">
    <name type="scientific">Flavobacterium hydatis</name>
    <name type="common">Cytophaga aquatilis</name>
    <dbReference type="NCBI Taxonomy" id="991"/>
    <lineage>
        <taxon>Bacteria</taxon>
        <taxon>Pseudomonadati</taxon>
        <taxon>Bacteroidota</taxon>
        <taxon>Flavobacteriia</taxon>
        <taxon>Flavobacteriales</taxon>
        <taxon>Flavobacteriaceae</taxon>
        <taxon>Flavobacterium</taxon>
    </lineage>
</organism>
<gene>
    <name evidence="3" type="ORF">B0A62_20570</name>
    <name evidence="2" type="ORF">IW20_21175</name>
</gene>
<keyword evidence="5" id="KW-1185">Reference proteome</keyword>
<name>A0A086A0G4_FLAHY</name>
<proteinExistence type="predicted"/>
<feature type="domain" description="Carbohydrate-binding" evidence="1">
    <location>
        <begin position="22"/>
        <end position="215"/>
    </location>
</feature>
<dbReference type="Gene3D" id="2.60.40.1190">
    <property type="match status" value="1"/>
</dbReference>
<keyword evidence="2" id="KW-0858">Xylan degradation</keyword>
<dbReference type="Pfam" id="PF06452">
    <property type="entry name" value="CBM9_1"/>
    <property type="match status" value="1"/>
</dbReference>
<evidence type="ECO:0000313" key="3">
    <source>
        <dbReference type="EMBL" id="OXA89466.1"/>
    </source>
</evidence>
<keyword evidence="2" id="KW-0326">Glycosidase</keyword>
<dbReference type="SUPFAM" id="SSF49344">
    <property type="entry name" value="CBD9-like"/>
    <property type="match status" value="1"/>
</dbReference>
<dbReference type="EMBL" id="MUGY01000030">
    <property type="protein sequence ID" value="OXA89466.1"/>
    <property type="molecule type" value="Genomic_DNA"/>
</dbReference>
<evidence type="ECO:0000313" key="5">
    <source>
        <dbReference type="Proteomes" id="UP000198424"/>
    </source>
</evidence>
<evidence type="ECO:0000313" key="2">
    <source>
        <dbReference type="EMBL" id="KFF10178.1"/>
    </source>
</evidence>
<dbReference type="OrthoDB" id="9801646at2"/>
<dbReference type="GO" id="GO:0045493">
    <property type="term" value="P:xylan catabolic process"/>
    <property type="evidence" value="ECO:0007669"/>
    <property type="project" value="UniProtKB-KW"/>
</dbReference>
<dbReference type="Proteomes" id="UP000198424">
    <property type="component" value="Unassembled WGS sequence"/>
</dbReference>
<evidence type="ECO:0000259" key="1">
    <source>
        <dbReference type="Pfam" id="PF06452"/>
    </source>
</evidence>
<dbReference type="STRING" id="991.IW20_21175"/>
<evidence type="ECO:0000313" key="4">
    <source>
        <dbReference type="Proteomes" id="UP000028712"/>
    </source>
</evidence>
<keyword evidence="2" id="KW-0624">Polysaccharide degradation</keyword>
<dbReference type="InterPro" id="IPR010502">
    <property type="entry name" value="Carb-bd_dom_fam9"/>
</dbReference>
<accession>A0A086A0G4</accession>
<reference evidence="2 4" key="1">
    <citation type="submission" date="2014-07" db="EMBL/GenBank/DDBJ databases">
        <title>Genome of Flavobacterium hydatis DSM 2063.</title>
        <authorList>
            <person name="Pipes S.E."/>
            <person name="Stropko S.J."/>
            <person name="Newman J.D."/>
        </authorList>
    </citation>
    <scope>NUCLEOTIDE SEQUENCE [LARGE SCALE GENOMIC DNA]</scope>
    <source>
        <strain evidence="2 4">DSM 2063</strain>
    </source>
</reference>
<dbReference type="EMBL" id="JPRM01000041">
    <property type="protein sequence ID" value="KFF10178.1"/>
    <property type="molecule type" value="Genomic_DNA"/>
</dbReference>
<dbReference type="RefSeq" id="WP_035626938.1">
    <property type="nucleotide sequence ID" value="NZ_JBEWQG010000026.1"/>
</dbReference>
<dbReference type="eggNOG" id="ENOG5032SKS">
    <property type="taxonomic scope" value="Bacteria"/>
</dbReference>
<comment type="caution">
    <text evidence="2">The sequence shown here is derived from an EMBL/GenBank/DDBJ whole genome shotgun (WGS) entry which is preliminary data.</text>
</comment>
<keyword evidence="2" id="KW-0119">Carbohydrate metabolism</keyword>
<dbReference type="GO" id="GO:0004553">
    <property type="term" value="F:hydrolase activity, hydrolyzing O-glycosyl compounds"/>
    <property type="evidence" value="ECO:0007669"/>
    <property type="project" value="InterPro"/>
</dbReference>
<dbReference type="Proteomes" id="UP000028712">
    <property type="component" value="Unassembled WGS sequence"/>
</dbReference>
<keyword evidence="2" id="KW-0378">Hydrolase</keyword>
<dbReference type="GO" id="GO:0030246">
    <property type="term" value="F:carbohydrate binding"/>
    <property type="evidence" value="ECO:0007669"/>
    <property type="project" value="InterPro"/>
</dbReference>
<sequence length="216" mass="25095">MNQEVKNYEVKRIAENQLIISGKGDSDLWKTAIILDDFCSPWDSKPVSRIEFKALWDAEQLFFCFTVHDSEIHIVDKDDSIDSINNSDRVELFFRPDSSLNPYYCMEIDSKARIMDFIAYPDKNLNFDWSWSKDDLVVKSSVNEDYFVVEGAIRIASLKKFDLIKNNQIETGIFRAKYSKMNGSDYEPTWITWVNPVTETPNFHIASSFGILTLQE</sequence>